<dbReference type="eggNOG" id="COG3861">
    <property type="taxonomic scope" value="Bacteria"/>
</dbReference>
<proteinExistence type="predicted"/>
<dbReference type="Pfam" id="PF09557">
    <property type="entry name" value="DUF2382"/>
    <property type="match status" value="1"/>
</dbReference>
<dbReference type="SUPFAM" id="SSF50346">
    <property type="entry name" value="PRC-barrel domain"/>
    <property type="match status" value="1"/>
</dbReference>
<accession>I4F0J5</accession>
<reference evidence="3 4" key="1">
    <citation type="journal article" date="2012" name="J. Bacteriol.">
        <title>Genome Sequence of Radiation-Resistant Modestobacter marinus Strain BC501, a Representative Actinobacterium That Thrives on Calcareous Stone Surfaces.</title>
        <authorList>
            <person name="Normand P."/>
            <person name="Gury J."/>
            <person name="Pujic P."/>
            <person name="Chouaia B."/>
            <person name="Crotti E."/>
            <person name="Brusetti L."/>
            <person name="Daffonchio D."/>
            <person name="Vacherie B."/>
            <person name="Barbe V."/>
            <person name="Medigue C."/>
            <person name="Calteau A."/>
            <person name="Ghodhbane-Gtari F."/>
            <person name="Essoussi I."/>
            <person name="Nouioui I."/>
            <person name="Abbassi-Ghozzi I."/>
            <person name="Gtari M."/>
        </authorList>
    </citation>
    <scope>NUCLEOTIDE SEQUENCE [LARGE SCALE GENOMIC DNA]</scope>
    <source>
        <strain evidence="4">BC 501</strain>
    </source>
</reference>
<dbReference type="Gene3D" id="3.90.50.10">
    <property type="entry name" value="Photosynthetic Reaction Center, subunit H, domain 2"/>
    <property type="match status" value="1"/>
</dbReference>
<evidence type="ECO:0000313" key="4">
    <source>
        <dbReference type="Proteomes" id="UP000006461"/>
    </source>
</evidence>
<dbReference type="PANTHER" id="PTHR38463:SF1">
    <property type="entry name" value="STRESS RESPONSE PROTEIN YSNF"/>
    <property type="match status" value="1"/>
</dbReference>
<keyword evidence="4" id="KW-1185">Reference proteome</keyword>
<feature type="domain" description="DUF2382" evidence="2">
    <location>
        <begin position="140"/>
        <end position="252"/>
    </location>
</feature>
<dbReference type="InterPro" id="IPR052967">
    <property type="entry name" value="Stress_Response_Assoc"/>
</dbReference>
<evidence type="ECO:0000256" key="1">
    <source>
        <dbReference type="SAM" id="MobiDB-lite"/>
    </source>
</evidence>
<dbReference type="GO" id="GO:0019684">
    <property type="term" value="P:photosynthesis, light reaction"/>
    <property type="evidence" value="ECO:0007669"/>
    <property type="project" value="InterPro"/>
</dbReference>
<feature type="region of interest" description="Disordered" evidence="1">
    <location>
        <begin position="109"/>
        <end position="139"/>
    </location>
</feature>
<dbReference type="InterPro" id="IPR011033">
    <property type="entry name" value="PRC_barrel-like_sf"/>
</dbReference>
<dbReference type="InterPro" id="IPR014747">
    <property type="entry name" value="Bac_photo_RC_H_C"/>
</dbReference>
<feature type="compositionally biased region" description="Low complexity" evidence="1">
    <location>
        <begin position="111"/>
        <end position="122"/>
    </location>
</feature>
<feature type="region of interest" description="Disordered" evidence="1">
    <location>
        <begin position="186"/>
        <end position="205"/>
    </location>
</feature>
<dbReference type="KEGG" id="mmar:MODMU_3751"/>
<evidence type="ECO:0000313" key="3">
    <source>
        <dbReference type="EMBL" id="CCH89158.1"/>
    </source>
</evidence>
<sequence length="267" mass="28727">MIDPAAAGRILGIDAVDPDGRRLGQVAQVYLDDRTGRPEWAAVLAGPFGTQAAIVPLTQAELMGSSLRVPYDKATIDDAPRVDMDHGQLTPEDETGLHAYYGIRDGLAAESSRGTGTGPSTTADSIGPDGTGHPAGHATMTRSEEQLQVSTQWVQTERVRVRKVIVTEDVTVTVPVSHEEIRVEREPVTGESPMETSGPSAPHSEQREFVLYAQRPVVTTEIVPVERVRLNTVTVTEAQTVSDSLRKEQITVDTDLPPGPDLNVGLH</sequence>
<dbReference type="Proteomes" id="UP000006461">
    <property type="component" value="Chromosome"/>
</dbReference>
<dbReference type="OrthoDB" id="3712018at2"/>
<name>I4F0J5_MODI5</name>
<gene>
    <name evidence="3" type="ordered locus">MODMU_3751</name>
</gene>
<protein>
    <recommendedName>
        <fullName evidence="2">DUF2382 domain-containing protein</fullName>
    </recommendedName>
</protein>
<organism evidence="3 4">
    <name type="scientific">Modestobacter italicus (strain DSM 44449 / CECT 9708 / BC 501)</name>
    <dbReference type="NCBI Taxonomy" id="2732864"/>
    <lineage>
        <taxon>Bacteria</taxon>
        <taxon>Bacillati</taxon>
        <taxon>Actinomycetota</taxon>
        <taxon>Actinomycetes</taxon>
        <taxon>Geodermatophilales</taxon>
        <taxon>Geodermatophilaceae</taxon>
        <taxon>Modestobacter</taxon>
    </lineage>
</organism>
<evidence type="ECO:0000259" key="2">
    <source>
        <dbReference type="Pfam" id="PF09557"/>
    </source>
</evidence>
<dbReference type="GO" id="GO:0030077">
    <property type="term" value="C:plasma membrane light-harvesting complex"/>
    <property type="evidence" value="ECO:0007669"/>
    <property type="project" value="InterPro"/>
</dbReference>
<dbReference type="InterPro" id="IPR019060">
    <property type="entry name" value="DUF2382"/>
</dbReference>
<dbReference type="HOGENOM" id="CLU_050193_1_0_11"/>
<dbReference type="AlphaFoldDB" id="I4F0J5"/>
<dbReference type="OMA" id="ITTEWHA"/>
<dbReference type="EMBL" id="FO203431">
    <property type="protein sequence ID" value="CCH89158.1"/>
    <property type="molecule type" value="Genomic_DNA"/>
</dbReference>
<dbReference type="PANTHER" id="PTHR38463">
    <property type="entry name" value="STRESS RESPONSE PROTEIN YSNF"/>
    <property type="match status" value="1"/>
</dbReference>
<dbReference type="STRING" id="477641.MODMU_3751"/>